<reference evidence="2 3" key="1">
    <citation type="submission" date="2019-10" db="EMBL/GenBank/DDBJ databases">
        <title>Draft whole-genome sequence of the purple nonsulfur photosynthetic bacterium Roseospira navarrensis DSM 15114.</title>
        <authorList>
            <person name="Kyndt J.A."/>
            <person name="Meyer T.E."/>
        </authorList>
    </citation>
    <scope>NUCLEOTIDE SEQUENCE [LARGE SCALE GENOMIC DNA]</scope>
    <source>
        <strain evidence="2 3">DSM 15114</strain>
    </source>
</reference>
<dbReference type="OrthoDB" id="7352421at2"/>
<accession>A0A7X1ZFS3</accession>
<evidence type="ECO:0000313" key="2">
    <source>
        <dbReference type="EMBL" id="MQX37706.1"/>
    </source>
</evidence>
<keyword evidence="3" id="KW-1185">Reference proteome</keyword>
<dbReference type="Proteomes" id="UP000434582">
    <property type="component" value="Unassembled WGS sequence"/>
</dbReference>
<evidence type="ECO:0000313" key="3">
    <source>
        <dbReference type="Proteomes" id="UP000434582"/>
    </source>
</evidence>
<feature type="domain" description="NAD(P)-binding" evidence="1">
    <location>
        <begin position="45"/>
        <end position="234"/>
    </location>
</feature>
<dbReference type="SUPFAM" id="SSF51735">
    <property type="entry name" value="NAD(P)-binding Rossmann-fold domains"/>
    <property type="match status" value="1"/>
</dbReference>
<organism evidence="2 3">
    <name type="scientific">Roseospira navarrensis</name>
    <dbReference type="NCBI Taxonomy" id="140058"/>
    <lineage>
        <taxon>Bacteria</taxon>
        <taxon>Pseudomonadati</taxon>
        <taxon>Pseudomonadota</taxon>
        <taxon>Alphaproteobacteria</taxon>
        <taxon>Rhodospirillales</taxon>
        <taxon>Rhodospirillaceae</taxon>
        <taxon>Roseospira</taxon>
    </lineage>
</organism>
<comment type="caution">
    <text evidence="2">The sequence shown here is derived from an EMBL/GenBank/DDBJ whole genome shotgun (WGS) entry which is preliminary data.</text>
</comment>
<proteinExistence type="predicted"/>
<dbReference type="InterPro" id="IPR016040">
    <property type="entry name" value="NAD(P)-bd_dom"/>
</dbReference>
<dbReference type="PANTHER" id="PTHR15020">
    <property type="entry name" value="FLAVIN REDUCTASE-RELATED"/>
    <property type="match status" value="1"/>
</dbReference>
<dbReference type="InterPro" id="IPR036291">
    <property type="entry name" value="NAD(P)-bd_dom_sf"/>
</dbReference>
<sequence length="248" mass="26244">MVGDGCSYGGRAGVDRSAGSRAPYLVFRNHHVGREGLPLHVLIIGASRGIGLETVKAALAAGHGVRAFSRSADALTLSHPKLEKHPGDALNDGDVAAALEGVDAVIQALGVPASELRRPVSLFSSATRVLVPAMEQAGVRRLVAVTGFGAGDSRDAIPCPGRVPFRMLLGRAYDDKTEQERLIRESTLDWTVIRPGILVPGPGCGRARVLVEPSTWRGGLISRADVARVLVRELCEDPHIHAAPVVVW</sequence>
<dbReference type="EMBL" id="WIVE01000052">
    <property type="protein sequence ID" value="MQX37706.1"/>
    <property type="molecule type" value="Genomic_DNA"/>
</dbReference>
<protein>
    <submittedName>
        <fullName evidence="2">NAD(P)H-binding protein</fullName>
    </submittedName>
</protein>
<dbReference type="Gene3D" id="3.40.50.720">
    <property type="entry name" value="NAD(P)-binding Rossmann-like Domain"/>
    <property type="match status" value="1"/>
</dbReference>
<dbReference type="Pfam" id="PF13460">
    <property type="entry name" value="NAD_binding_10"/>
    <property type="match status" value="1"/>
</dbReference>
<gene>
    <name evidence="2" type="ORF">GHC57_14380</name>
</gene>
<evidence type="ECO:0000259" key="1">
    <source>
        <dbReference type="Pfam" id="PF13460"/>
    </source>
</evidence>
<dbReference type="AlphaFoldDB" id="A0A7X1ZFS3"/>
<dbReference type="PANTHER" id="PTHR15020:SF50">
    <property type="entry name" value="UPF0659 PROTEIN YMR090W"/>
    <property type="match status" value="1"/>
</dbReference>
<name>A0A7X1ZFS3_9PROT</name>